<feature type="region of interest" description="Disordered" evidence="1">
    <location>
        <begin position="456"/>
        <end position="475"/>
    </location>
</feature>
<keyword evidence="2" id="KW-1133">Transmembrane helix</keyword>
<name>A0ABU5HIY9_9BACT</name>
<keyword evidence="2" id="KW-0472">Membrane</keyword>
<accession>A0ABU5HIY9</accession>
<dbReference type="Proteomes" id="UP001291309">
    <property type="component" value="Unassembled WGS sequence"/>
</dbReference>
<evidence type="ECO:0000256" key="2">
    <source>
        <dbReference type="SAM" id="Phobius"/>
    </source>
</evidence>
<feature type="transmembrane region" description="Helical" evidence="2">
    <location>
        <begin position="16"/>
        <end position="39"/>
    </location>
</feature>
<gene>
    <name evidence="3" type="ORF">SYV04_40725</name>
</gene>
<reference evidence="3 4" key="1">
    <citation type="submission" date="2023-12" db="EMBL/GenBank/DDBJ databases">
        <title>the genome sequence of Hyalangium sp. s54d21.</title>
        <authorList>
            <person name="Zhang X."/>
        </authorList>
    </citation>
    <scope>NUCLEOTIDE SEQUENCE [LARGE SCALE GENOMIC DNA]</scope>
    <source>
        <strain evidence="4">s54d21</strain>
    </source>
</reference>
<keyword evidence="2" id="KW-0812">Transmembrane</keyword>
<sequence>MDASTPPSPSAALNPTVLWVAAGSAVLFIFCAFSAFLLMTQTEPLSERLAREAQAIEGIAWPRPSHVTPAPPGTFAQALTPLLPALNALPELAPSLRASPHLDAESEGESEAYSDAYDALEEQCQAVSRGEAPLSAAPGACLEVLHKSRELLHRVLVATRVEVGGLPASMGGLARPADLLDPTRMNSLKRVVELAALETRVLGAEGRPEEAVDTCLDALALSRELSLGGGMYGRALSASCHEFLFQPCAQALDVAPRERQRLALEQLARLRQGFPPLSAVLREESVYEQLSAYGDLVSPPAFDLLPPQSQELVTPHDSWMFAYARSSRHPRLRPYEWRRNAALFDAMVAAADLPPEQRREAFLAIDENTGLLPGEHRWRAKDYHDQAETFAAQPLQALALAALVEVDLARAEQGAWPEVLSPELEAAFWLDPESDFEAWLVPRDARLGVEELRLTAGTAPSAPPGPAYAGGGGLR</sequence>
<evidence type="ECO:0000313" key="3">
    <source>
        <dbReference type="EMBL" id="MDY7232782.1"/>
    </source>
</evidence>
<protein>
    <submittedName>
        <fullName evidence="3">Uncharacterized protein</fullName>
    </submittedName>
</protein>
<comment type="caution">
    <text evidence="3">The sequence shown here is derived from an EMBL/GenBank/DDBJ whole genome shotgun (WGS) entry which is preliminary data.</text>
</comment>
<organism evidence="3 4">
    <name type="scientific">Hyalangium rubrum</name>
    <dbReference type="NCBI Taxonomy" id="3103134"/>
    <lineage>
        <taxon>Bacteria</taxon>
        <taxon>Pseudomonadati</taxon>
        <taxon>Myxococcota</taxon>
        <taxon>Myxococcia</taxon>
        <taxon>Myxococcales</taxon>
        <taxon>Cystobacterineae</taxon>
        <taxon>Archangiaceae</taxon>
        <taxon>Hyalangium</taxon>
    </lineage>
</organism>
<evidence type="ECO:0000313" key="4">
    <source>
        <dbReference type="Proteomes" id="UP001291309"/>
    </source>
</evidence>
<proteinExistence type="predicted"/>
<dbReference type="EMBL" id="JAXIVS010000023">
    <property type="protein sequence ID" value="MDY7232782.1"/>
    <property type="molecule type" value="Genomic_DNA"/>
</dbReference>
<dbReference type="RefSeq" id="WP_321551497.1">
    <property type="nucleotide sequence ID" value="NZ_JAXIVS010000023.1"/>
</dbReference>
<evidence type="ECO:0000256" key="1">
    <source>
        <dbReference type="SAM" id="MobiDB-lite"/>
    </source>
</evidence>
<keyword evidence="4" id="KW-1185">Reference proteome</keyword>